<accession>A0A6C0DQ53</accession>
<protein>
    <submittedName>
        <fullName evidence="1">Uncharacterized protein</fullName>
    </submittedName>
</protein>
<evidence type="ECO:0000313" key="1">
    <source>
        <dbReference type="EMBL" id="QHT19048.1"/>
    </source>
</evidence>
<dbReference type="AlphaFoldDB" id="A0A6C0DQ53"/>
<reference evidence="1" key="1">
    <citation type="journal article" date="2020" name="Nature">
        <title>Giant virus diversity and host interactions through global metagenomics.</title>
        <authorList>
            <person name="Schulz F."/>
            <person name="Roux S."/>
            <person name="Paez-Espino D."/>
            <person name="Jungbluth S."/>
            <person name="Walsh D.A."/>
            <person name="Denef V.J."/>
            <person name="McMahon K.D."/>
            <person name="Konstantinidis K.T."/>
            <person name="Eloe-Fadrosh E.A."/>
            <person name="Kyrpides N.C."/>
            <person name="Woyke T."/>
        </authorList>
    </citation>
    <scope>NUCLEOTIDE SEQUENCE</scope>
    <source>
        <strain evidence="1">GVMAG-M-3300023174-49</strain>
    </source>
</reference>
<name>A0A6C0DQ53_9ZZZZ</name>
<sequence length="30" mass="3425">MDLANLSKLREDVPLDDDTINMIRSYLGDT</sequence>
<proteinExistence type="predicted"/>
<dbReference type="EMBL" id="MN739661">
    <property type="protein sequence ID" value="QHT19048.1"/>
    <property type="molecule type" value="Genomic_DNA"/>
</dbReference>
<organism evidence="1">
    <name type="scientific">viral metagenome</name>
    <dbReference type="NCBI Taxonomy" id="1070528"/>
    <lineage>
        <taxon>unclassified sequences</taxon>
        <taxon>metagenomes</taxon>
        <taxon>organismal metagenomes</taxon>
    </lineage>
</organism>